<name>A0A8G1GL99_9VIRU</name>
<sequence length="201" mass="22738">MYNRNYYSRRGRTIERKKTEVNPVIRPELVNVYYNYLKDNGLIPEPPAPIEDGSYVTYHIDQVYSFPISWTSLNAALGNMIDTFELPVDITEVDSIRLEYTLTASSPFSSNHRFNGFSSSETGSSSLTRYDFIPPSTTSPVTYVMFFYRTGPSTFVALFYDDIGDKFIAPVSPPLSYVVNADRSDSTMVVKSITVSTYANE</sequence>
<evidence type="ECO:0000313" key="1">
    <source>
        <dbReference type="EMBL" id="QZA75078.1"/>
    </source>
</evidence>
<reference evidence="1" key="1">
    <citation type="journal article" name="Microorganisms">
        <title>Genomic Diversity of CRESS DNA Viruses in the Eukaryotic Virome of Swine Feces.</title>
        <authorList>
            <person name="Feher E."/>
            <person name="Mihalov-Kovacs E."/>
            <person name="Kaszab E."/>
            <person name="Malik Y.S."/>
            <person name="Marton S."/>
            <person name="Banyai K."/>
        </authorList>
    </citation>
    <scope>NUCLEOTIDE SEQUENCE</scope>
    <source>
        <strain evidence="1">453_7</strain>
    </source>
</reference>
<dbReference type="EMBL" id="MW847282">
    <property type="protein sequence ID" value="QZA75078.1"/>
    <property type="molecule type" value="Genomic_DNA"/>
</dbReference>
<organism evidence="1">
    <name type="scientific">Po-Circo-like virus 51</name>
    <dbReference type="NCBI Taxonomy" id="1105386"/>
    <lineage>
        <taxon>Viruses</taxon>
        <taxon>Monodnaviria</taxon>
        <taxon>Shotokuvirae</taxon>
        <taxon>Cressdnaviricota</taxon>
        <taxon>Arfiviricetes</taxon>
        <taxon>Rohanvirales</taxon>
        <taxon>Kirkoviridae</taxon>
        <taxon>Melianvirus</taxon>
        <taxon>Melianvirus uinen</taxon>
    </lineage>
</organism>
<proteinExistence type="predicted"/>
<accession>A0A8G1GL99</accession>
<protein>
    <submittedName>
        <fullName evidence="1">Putative ORF2</fullName>
    </submittedName>
</protein>